<accession>A0A249Y044</accession>
<name>A0A249Y044_9CAUD</name>
<evidence type="ECO:0000256" key="1">
    <source>
        <dbReference type="SAM" id="Coils"/>
    </source>
</evidence>
<evidence type="ECO:0000313" key="3">
    <source>
        <dbReference type="Proteomes" id="UP000259389"/>
    </source>
</evidence>
<evidence type="ECO:0000313" key="2">
    <source>
        <dbReference type="EMBL" id="ASZ77587.1"/>
    </source>
</evidence>
<dbReference type="KEGG" id="vg:55806846"/>
<keyword evidence="1" id="KW-0175">Coiled coil</keyword>
<dbReference type="EMBL" id="MF001362">
    <property type="protein sequence ID" value="ASZ77587.1"/>
    <property type="molecule type" value="Genomic_DNA"/>
</dbReference>
<keyword evidence="3" id="KW-1185">Reference proteome</keyword>
<dbReference type="RefSeq" id="YP_009877648.1">
    <property type="nucleotide sequence ID" value="NC_049396.1"/>
</dbReference>
<reference evidence="2 3" key="1">
    <citation type="submission" date="2017-04" db="EMBL/GenBank/DDBJ databases">
        <title>Complete Genome Sequence of Lytic Bacteriophage SP1 Infecting Salmonella Pullorum Isolates.</title>
        <authorList>
            <person name="Kim D."/>
            <person name="Kim Y.J."/>
            <person name="Han B.K."/>
            <person name="Kim H."/>
        </authorList>
    </citation>
    <scope>NUCLEOTIDE SEQUENCE [LARGE SCALE GENOMIC DNA]</scope>
</reference>
<organism evidence="2 3">
    <name type="scientific">Salmonella phage SP1</name>
    <dbReference type="NCBI Taxonomy" id="2025818"/>
    <lineage>
        <taxon>Viruses</taxon>
        <taxon>Duplodnaviria</taxon>
        <taxon>Heunggongvirae</taxon>
        <taxon>Uroviricota</taxon>
        <taxon>Caudoviricetes</taxon>
        <taxon>Pantevenvirales</taxon>
        <taxon>Ackermannviridae</taxon>
        <taxon>Cvivirinae</taxon>
        <taxon>Kuttervirus</taxon>
        <taxon>Kuttervirus SP1</taxon>
    </lineage>
</organism>
<proteinExistence type="predicted"/>
<sequence>MSLKTFLNRLFSTVEANLTAGLDKLTDTEKRLNLAARKLSDEIRRLEEARVTNVHHGVKMKKTADENLAEAVKRETILKDAIARGVTPTRAEALIILHRRRIGEALLDKVKEIESGSVKLNSAIVELGDKLDAVKSNLELVRIQKESNDLGLTLPEDIDYAAGMINVDVDAILREAEIADSNYSTNSPSATEADNYLASLSK</sequence>
<dbReference type="Proteomes" id="UP000259389">
    <property type="component" value="Segment"/>
</dbReference>
<feature type="coiled-coil region" evidence="1">
    <location>
        <begin position="22"/>
        <end position="49"/>
    </location>
</feature>
<dbReference type="GeneID" id="55806846"/>
<protein>
    <submittedName>
        <fullName evidence="2">Uncharacterized protein</fullName>
    </submittedName>
</protein>